<gene>
    <name evidence="1" type="ordered locus">SPAB_00153</name>
</gene>
<proteinExistence type="predicted"/>
<sequence>MPVSPLLTTLSHKFPLEGVYGAEEKLVKQVTTLTEVKKPMFTANICVD</sequence>
<protein>
    <submittedName>
        <fullName evidence="1">Uncharacterized protein</fullName>
    </submittedName>
</protein>
<dbReference type="AlphaFoldDB" id="A0A6C6YY12"/>
<dbReference type="Proteomes" id="UP000008556">
    <property type="component" value="Chromosome"/>
</dbReference>
<dbReference type="KEGG" id="spq:SPAB_00153"/>
<dbReference type="EMBL" id="CP000886">
    <property type="protein sequence ID" value="ABX65595.1"/>
    <property type="molecule type" value="Genomic_DNA"/>
</dbReference>
<accession>A0A6C6YY12</accession>
<reference evidence="1 2" key="1">
    <citation type="submission" date="2007-11" db="EMBL/GenBank/DDBJ databases">
        <authorList>
            <consortium name="The Salmonella enterica serovar Paratyphi B Genome Sequencing Project"/>
            <person name="McClelland M."/>
            <person name="Sanderson E.K."/>
            <person name="Porwollik S."/>
            <person name="Spieth J."/>
            <person name="Clifton W.S."/>
            <person name="Fulton R."/>
            <person name="Cordes M."/>
            <person name="Wollam A."/>
            <person name="Shah N."/>
            <person name="Pepin K."/>
            <person name="Bhonagiri V."/>
            <person name="Nash W."/>
            <person name="Johnson M."/>
            <person name="Thiruvilangam P."/>
            <person name="Wilson R."/>
        </authorList>
    </citation>
    <scope>NUCLEOTIDE SEQUENCE [LARGE SCALE GENOMIC DNA]</scope>
    <source>
        <strain evidence="2">ATCC BAA-1250 / SPB7</strain>
    </source>
</reference>
<organism evidence="1 2">
    <name type="scientific">Salmonella paratyphi B (strain ATCC BAA-1250 / SPB7)</name>
    <dbReference type="NCBI Taxonomy" id="1016998"/>
    <lineage>
        <taxon>Bacteria</taxon>
        <taxon>Pseudomonadati</taxon>
        <taxon>Pseudomonadota</taxon>
        <taxon>Gammaproteobacteria</taxon>
        <taxon>Enterobacterales</taxon>
        <taxon>Enterobacteriaceae</taxon>
        <taxon>Salmonella</taxon>
    </lineage>
</organism>
<name>A0A6C6YY12_SALPB</name>
<evidence type="ECO:0000313" key="2">
    <source>
        <dbReference type="Proteomes" id="UP000008556"/>
    </source>
</evidence>
<evidence type="ECO:0000313" key="1">
    <source>
        <dbReference type="EMBL" id="ABX65595.1"/>
    </source>
</evidence>